<gene>
    <name evidence="2" type="ORF">SCF082_LOCUS44349</name>
</gene>
<reference evidence="2 3" key="1">
    <citation type="submission" date="2024-02" db="EMBL/GenBank/DDBJ databases">
        <authorList>
            <person name="Chen Y."/>
            <person name="Shah S."/>
            <person name="Dougan E. K."/>
            <person name="Thang M."/>
            <person name="Chan C."/>
        </authorList>
    </citation>
    <scope>NUCLEOTIDE SEQUENCE [LARGE SCALE GENOMIC DNA]</scope>
</reference>
<dbReference type="Proteomes" id="UP001642464">
    <property type="component" value="Unassembled WGS sequence"/>
</dbReference>
<protein>
    <submittedName>
        <fullName evidence="2">Uncharacterized protein</fullName>
    </submittedName>
</protein>
<evidence type="ECO:0000256" key="1">
    <source>
        <dbReference type="SAM" id="SignalP"/>
    </source>
</evidence>
<proteinExistence type="predicted"/>
<sequence>MRFLLSSIVLGTIGLVAGIRKELLGVEEQKGGPISTCCVVDGYNHLMLDQDFMEEVCFDGTRGGGKWRLVFWALFVGLFASAEAEFQLQLPALPGERKALQRLQ</sequence>
<comment type="caution">
    <text evidence="2">The sequence shown here is derived from an EMBL/GenBank/DDBJ whole genome shotgun (WGS) entry which is preliminary data.</text>
</comment>
<keyword evidence="1" id="KW-0732">Signal</keyword>
<accession>A0ABP0R2B9</accession>
<evidence type="ECO:0000313" key="3">
    <source>
        <dbReference type="Proteomes" id="UP001642464"/>
    </source>
</evidence>
<dbReference type="EMBL" id="CAXAMM010040618">
    <property type="protein sequence ID" value="CAK9094344.1"/>
    <property type="molecule type" value="Genomic_DNA"/>
</dbReference>
<evidence type="ECO:0000313" key="2">
    <source>
        <dbReference type="EMBL" id="CAK9094344.1"/>
    </source>
</evidence>
<organism evidence="2 3">
    <name type="scientific">Durusdinium trenchii</name>
    <dbReference type="NCBI Taxonomy" id="1381693"/>
    <lineage>
        <taxon>Eukaryota</taxon>
        <taxon>Sar</taxon>
        <taxon>Alveolata</taxon>
        <taxon>Dinophyceae</taxon>
        <taxon>Suessiales</taxon>
        <taxon>Symbiodiniaceae</taxon>
        <taxon>Durusdinium</taxon>
    </lineage>
</organism>
<name>A0ABP0R2B9_9DINO</name>
<keyword evidence="3" id="KW-1185">Reference proteome</keyword>
<feature type="chain" id="PRO_5046688424" evidence="1">
    <location>
        <begin position="19"/>
        <end position="104"/>
    </location>
</feature>
<feature type="signal peptide" evidence="1">
    <location>
        <begin position="1"/>
        <end position="18"/>
    </location>
</feature>